<evidence type="ECO:0000259" key="1">
    <source>
        <dbReference type="Pfam" id="PF03572"/>
    </source>
</evidence>
<gene>
    <name evidence="2" type="ORF">EDD65_11052</name>
</gene>
<accession>A0A4R3KUT6</accession>
<reference evidence="2 3" key="1">
    <citation type="submission" date="2019-03" db="EMBL/GenBank/DDBJ databases">
        <title>Genomic Encyclopedia of Type Strains, Phase IV (KMG-IV): sequencing the most valuable type-strain genomes for metagenomic binning, comparative biology and taxonomic classification.</title>
        <authorList>
            <person name="Goeker M."/>
        </authorList>
    </citation>
    <scope>NUCLEOTIDE SEQUENCE [LARGE SCALE GENOMIC DNA]</scope>
    <source>
        <strain evidence="2 3">DSM 26752</strain>
    </source>
</reference>
<feature type="domain" description="Tail specific protease" evidence="1">
    <location>
        <begin position="82"/>
        <end position="301"/>
    </location>
</feature>
<proteinExistence type="predicted"/>
<evidence type="ECO:0000313" key="3">
    <source>
        <dbReference type="Proteomes" id="UP000294567"/>
    </source>
</evidence>
<dbReference type="InterPro" id="IPR005151">
    <property type="entry name" value="Tail-specific_protease"/>
</dbReference>
<organism evidence="2 3">
    <name type="scientific">Keratinibaculum paraultunense</name>
    <dbReference type="NCBI Taxonomy" id="1278232"/>
    <lineage>
        <taxon>Bacteria</taxon>
        <taxon>Bacillati</taxon>
        <taxon>Bacillota</taxon>
        <taxon>Tissierellia</taxon>
        <taxon>Tissierellales</taxon>
        <taxon>Tepidimicrobiaceae</taxon>
        <taxon>Keratinibaculum</taxon>
    </lineage>
</organism>
<dbReference type="Gene3D" id="3.90.226.10">
    <property type="entry name" value="2-enoyl-CoA Hydratase, Chain A, domain 1"/>
    <property type="match status" value="1"/>
</dbReference>
<sequence length="326" mass="38452">MERILGDLNDGYTNILEGEDFRKFFKSYYLSFAESENFKDFFWFDTFSSPYVMYRYQFDGNIENIQLYKEPVLETDILIEDKIAYMKIKKMAGFDVAEEDYGKIKEFLKEVEDYEKLIIDIRGNDEGFDVYWENIVKLLIDKPLNAKYYAFFKDGHRYKYDPFRVQNLTTIQQLDEKVLCKFPEEVKTDFDFYKTYSIDINSLDAYHNLEENFEENIDFKGKIYLLVDRNVFSAAEKFASFAKDTGFATLVGEVTGGGRVFEEIPITFLPKSKFAVRYSRELGINQDGTINMETKTIPHIQVDATYYEDFNKDKCIQTVIKDGKNK</sequence>
<evidence type="ECO:0000313" key="2">
    <source>
        <dbReference type="EMBL" id="TCS87617.1"/>
    </source>
</evidence>
<dbReference type="Proteomes" id="UP000294567">
    <property type="component" value="Unassembled WGS sequence"/>
</dbReference>
<dbReference type="GO" id="GO:0006508">
    <property type="term" value="P:proteolysis"/>
    <property type="evidence" value="ECO:0007669"/>
    <property type="project" value="InterPro"/>
</dbReference>
<dbReference type="AlphaFoldDB" id="A0A4R3KUT6"/>
<name>A0A4R3KUT6_9FIRM</name>
<dbReference type="EMBL" id="SMAE01000010">
    <property type="protein sequence ID" value="TCS87617.1"/>
    <property type="molecule type" value="Genomic_DNA"/>
</dbReference>
<dbReference type="Pfam" id="PF03572">
    <property type="entry name" value="Peptidase_S41"/>
    <property type="match status" value="1"/>
</dbReference>
<dbReference type="InterPro" id="IPR029045">
    <property type="entry name" value="ClpP/crotonase-like_dom_sf"/>
</dbReference>
<keyword evidence="3" id="KW-1185">Reference proteome</keyword>
<protein>
    <submittedName>
        <fullName evidence="2">Peptidase S41-like protein</fullName>
    </submittedName>
</protein>
<comment type="caution">
    <text evidence="2">The sequence shown here is derived from an EMBL/GenBank/DDBJ whole genome shotgun (WGS) entry which is preliminary data.</text>
</comment>
<dbReference type="GO" id="GO:0008236">
    <property type="term" value="F:serine-type peptidase activity"/>
    <property type="evidence" value="ECO:0007669"/>
    <property type="project" value="InterPro"/>
</dbReference>
<dbReference type="SUPFAM" id="SSF52096">
    <property type="entry name" value="ClpP/crotonase"/>
    <property type="match status" value="1"/>
</dbReference>